<dbReference type="EMBL" id="VZOK01000035">
    <property type="protein sequence ID" value="KAB0635701.1"/>
    <property type="molecule type" value="Genomic_DNA"/>
</dbReference>
<proteinExistence type="predicted"/>
<sequence>QPAPDALLATIDDTLRRVAGRAQPPAAGADASAAAPAAPAMHRWLRDTLHALVGLRLSLYPAEAAHAPRARGGAQA</sequence>
<name>A0A6L3MTW9_9BURK</name>
<evidence type="ECO:0000313" key="2">
    <source>
        <dbReference type="Proteomes" id="UP000473470"/>
    </source>
</evidence>
<organism evidence="1 2">
    <name type="scientific">Burkholderia stagnalis</name>
    <dbReference type="NCBI Taxonomy" id="1503054"/>
    <lineage>
        <taxon>Bacteria</taxon>
        <taxon>Pseudomonadati</taxon>
        <taxon>Pseudomonadota</taxon>
        <taxon>Betaproteobacteria</taxon>
        <taxon>Burkholderiales</taxon>
        <taxon>Burkholderiaceae</taxon>
        <taxon>Burkholderia</taxon>
        <taxon>Burkholderia cepacia complex</taxon>
    </lineage>
</organism>
<dbReference type="AlphaFoldDB" id="A0A6L3MTW9"/>
<protein>
    <submittedName>
        <fullName evidence="1">FUSC family protein</fullName>
    </submittedName>
</protein>
<reference evidence="1 2" key="1">
    <citation type="submission" date="2019-09" db="EMBL/GenBank/DDBJ databases">
        <title>Draft genome sequences of 48 bacterial type strains from the CCUG.</title>
        <authorList>
            <person name="Tunovic T."/>
            <person name="Pineiro-Iglesias B."/>
            <person name="Unosson C."/>
            <person name="Inganas E."/>
            <person name="Ohlen M."/>
            <person name="Cardew S."/>
            <person name="Jensie-Markopoulos S."/>
            <person name="Salva-Serra F."/>
            <person name="Jaen-Luchoro D."/>
            <person name="Karlsson R."/>
            <person name="Svensson-Stadler L."/>
            <person name="Chun J."/>
            <person name="Moore E."/>
        </authorList>
    </citation>
    <scope>NUCLEOTIDE SEQUENCE [LARGE SCALE GENOMIC DNA]</scope>
    <source>
        <strain evidence="1 2">CCUG 65686</strain>
    </source>
</reference>
<evidence type="ECO:0000313" key="1">
    <source>
        <dbReference type="EMBL" id="KAB0635701.1"/>
    </source>
</evidence>
<accession>A0A6L3MTW9</accession>
<dbReference type="Proteomes" id="UP000473470">
    <property type="component" value="Unassembled WGS sequence"/>
</dbReference>
<comment type="caution">
    <text evidence="1">The sequence shown here is derived from an EMBL/GenBank/DDBJ whole genome shotgun (WGS) entry which is preliminary data.</text>
</comment>
<feature type="non-terminal residue" evidence="1">
    <location>
        <position position="1"/>
    </location>
</feature>
<gene>
    <name evidence="1" type="ORF">F7R25_21975</name>
</gene>